<keyword evidence="7" id="KW-0238">DNA-binding</keyword>
<dbReference type="AlphaFoldDB" id="A0A6C2UFC8"/>
<dbReference type="InterPro" id="IPR001789">
    <property type="entry name" value="Sig_transdc_resp-reg_receiver"/>
</dbReference>
<dbReference type="Proteomes" id="UP000346198">
    <property type="component" value="Unassembled WGS sequence"/>
</dbReference>
<evidence type="ECO:0000256" key="7">
    <source>
        <dbReference type="ARBA" id="ARBA00023125"/>
    </source>
</evidence>
<feature type="domain" description="Histidine kinase" evidence="13">
    <location>
        <begin position="499"/>
        <end position="722"/>
    </location>
</feature>
<evidence type="ECO:0000256" key="6">
    <source>
        <dbReference type="ARBA" id="ARBA00023015"/>
    </source>
</evidence>
<dbReference type="GO" id="GO:0000155">
    <property type="term" value="F:phosphorelay sensor kinase activity"/>
    <property type="evidence" value="ECO:0007669"/>
    <property type="project" value="InterPro"/>
</dbReference>
<dbReference type="Gene3D" id="1.10.10.60">
    <property type="entry name" value="Homeodomain-like"/>
    <property type="match status" value="1"/>
</dbReference>
<dbReference type="EC" id="2.7.13.3" evidence="2"/>
<evidence type="ECO:0000256" key="11">
    <source>
        <dbReference type="SAM" id="SignalP"/>
    </source>
</evidence>
<name>A0A6C2UFC8_9BACT</name>
<dbReference type="FunFam" id="3.30.565.10:FF:000006">
    <property type="entry name" value="Sensor histidine kinase WalK"/>
    <property type="match status" value="1"/>
</dbReference>
<feature type="domain" description="HTH araC/xylS-type" evidence="12">
    <location>
        <begin position="905"/>
        <end position="1004"/>
    </location>
</feature>
<dbReference type="Gene3D" id="3.40.50.2300">
    <property type="match status" value="1"/>
</dbReference>
<dbReference type="SMART" id="SM00387">
    <property type="entry name" value="HATPase_c"/>
    <property type="match status" value="1"/>
</dbReference>
<protein>
    <recommendedName>
        <fullName evidence="2">histidine kinase</fullName>
        <ecNumber evidence="2">2.7.13.3</ecNumber>
    </recommendedName>
</protein>
<evidence type="ECO:0000259" key="13">
    <source>
        <dbReference type="PROSITE" id="PS50109"/>
    </source>
</evidence>
<dbReference type="PANTHER" id="PTHR43547:SF2">
    <property type="entry name" value="HYBRID SIGNAL TRANSDUCTION HISTIDINE KINASE C"/>
    <property type="match status" value="1"/>
</dbReference>
<sequence>MKSVIPILFLAVYLVVSMGPNAYAETNQFDASGFSAADFSTVPFHSIPEAKKRIQERIEQIDFQLDTLPQLNEPLQLDAYGYHGGYLPALDELPEEPRWTVKIQFEEPYMKVNPIILVPAIDRSVTPIRSYGFPKRFRVLREFPDGSTKLTHEWMEKDCPDPGRTPLILDGIGRISSKIIIEVYRGDRVGEKEVFALDEILGVRKHFTPQAESVEVSSELESLPYWGAAYLIDRKTSLGLPLGYQAEAENVATDYSIVLDQQPSAESYIEIEITESSPVNEIILYPAVPSDGVLIPGYGFPGKVRVERQISNADGERRGVYANPDQWNEGNPGHNIVRIPIHKHGRWFRLYVCDLPVVDGKPVFALGEILVQRNEFVYPIQKIELHGFPESAQKQTHLLIDQKANGQPVMLMQDWLDQLTERSRLEQELHDCLTAEDRLGERWNRTWRKMAWSTVIFILVLALSGFGFSLIQRYRLRRRVEEEHRQMELEQMKVRFFTHISHELRTPLTVILGPLEKLMKMLSEPLQLEYASLMHRNVKKLQKLVDQLLEFRTLQEQNRDLSLSSADLVRFVRNSFQIYHSMATDKSIHYRLSIPDEPVHALVDAGKFQKILDNLISNALKYTPESGSVHLLFKVDEIDGIRASLQFIVEDTGVGITEADLPHVFEQFYRADGLQPIQAVGSGIGLALVKELVDVWGGEIAVESPINEGHGTRFTVRLPVEFAEAEDVEPEEILPPEETALSNAEDSVSDRMHPSGPRILIVEDNEEVRLFIRLELAENYEVYEGVDGEDGLKKVMEIMPDLIVTDVMMPKMDGVEFCRRIKQDEITSHIPVIMLTARGSQEHQLEGLETGADDYVTKPFSSPLLKARIHNLLESRRLLRERFSRGISVEPSAITVTSADEKFLQRAIGVVEEHMEDPEFSVQSFSKAMHMDRSTLLVKLKALVDQSPQAFIRILRLKRAKQLLEQGSDPVADIAFQVGFHEPTNFSRAFKKQFDRSPTECRKNGTSGSE</sequence>
<dbReference type="InterPro" id="IPR003594">
    <property type="entry name" value="HATPase_dom"/>
</dbReference>
<evidence type="ECO:0000256" key="10">
    <source>
        <dbReference type="SAM" id="Phobius"/>
    </source>
</evidence>
<dbReference type="PROSITE" id="PS00041">
    <property type="entry name" value="HTH_ARAC_FAMILY_1"/>
    <property type="match status" value="1"/>
</dbReference>
<evidence type="ECO:0000259" key="14">
    <source>
        <dbReference type="PROSITE" id="PS50110"/>
    </source>
</evidence>
<dbReference type="SMART" id="SM00388">
    <property type="entry name" value="HisKA"/>
    <property type="match status" value="1"/>
</dbReference>
<evidence type="ECO:0000256" key="8">
    <source>
        <dbReference type="ARBA" id="ARBA00023163"/>
    </source>
</evidence>
<organism evidence="15 16">
    <name type="scientific">Pontiella sulfatireligans</name>
    <dbReference type="NCBI Taxonomy" id="2750658"/>
    <lineage>
        <taxon>Bacteria</taxon>
        <taxon>Pseudomonadati</taxon>
        <taxon>Kiritimatiellota</taxon>
        <taxon>Kiritimatiellia</taxon>
        <taxon>Kiritimatiellales</taxon>
        <taxon>Pontiellaceae</taxon>
        <taxon>Pontiella</taxon>
    </lineage>
</organism>
<dbReference type="Pfam" id="PF00072">
    <property type="entry name" value="Response_reg"/>
    <property type="match status" value="1"/>
</dbReference>
<keyword evidence="10" id="KW-0812">Transmembrane</keyword>
<dbReference type="SUPFAM" id="SSF47384">
    <property type="entry name" value="Homodimeric domain of signal transducing histidine kinase"/>
    <property type="match status" value="1"/>
</dbReference>
<dbReference type="Pfam" id="PF12833">
    <property type="entry name" value="HTH_18"/>
    <property type="match status" value="1"/>
</dbReference>
<feature type="signal peptide" evidence="11">
    <location>
        <begin position="1"/>
        <end position="24"/>
    </location>
</feature>
<dbReference type="InterPro" id="IPR018062">
    <property type="entry name" value="HTH_AraC-typ_CS"/>
</dbReference>
<evidence type="ECO:0000313" key="16">
    <source>
        <dbReference type="Proteomes" id="UP000346198"/>
    </source>
</evidence>
<keyword evidence="8" id="KW-0804">Transcription</keyword>
<dbReference type="Pfam" id="PF02518">
    <property type="entry name" value="HATPase_c"/>
    <property type="match status" value="1"/>
</dbReference>
<dbReference type="CDD" id="cd00082">
    <property type="entry name" value="HisKA"/>
    <property type="match status" value="1"/>
</dbReference>
<gene>
    <name evidence="15" type="primary">tmoS_1</name>
    <name evidence="15" type="ORF">SCARR_00933</name>
</gene>
<feature type="modified residue" description="4-aspartylphosphate" evidence="9">
    <location>
        <position position="806"/>
    </location>
</feature>
<evidence type="ECO:0000313" key="15">
    <source>
        <dbReference type="EMBL" id="VGO18880.1"/>
    </source>
</evidence>
<accession>A0A6C2UFC8</accession>
<evidence type="ECO:0000256" key="3">
    <source>
        <dbReference type="ARBA" id="ARBA00022553"/>
    </source>
</evidence>
<evidence type="ECO:0000256" key="5">
    <source>
        <dbReference type="ARBA" id="ARBA00022777"/>
    </source>
</evidence>
<feature type="domain" description="Response regulatory" evidence="14">
    <location>
        <begin position="758"/>
        <end position="873"/>
    </location>
</feature>
<dbReference type="GO" id="GO:0043565">
    <property type="term" value="F:sequence-specific DNA binding"/>
    <property type="evidence" value="ECO:0007669"/>
    <property type="project" value="InterPro"/>
</dbReference>
<dbReference type="SUPFAM" id="SSF46689">
    <property type="entry name" value="Homeodomain-like"/>
    <property type="match status" value="1"/>
</dbReference>
<dbReference type="PROSITE" id="PS01124">
    <property type="entry name" value="HTH_ARAC_FAMILY_2"/>
    <property type="match status" value="1"/>
</dbReference>
<dbReference type="InterPro" id="IPR009057">
    <property type="entry name" value="Homeodomain-like_sf"/>
</dbReference>
<keyword evidence="5 15" id="KW-0418">Kinase</keyword>
<dbReference type="Pfam" id="PF00512">
    <property type="entry name" value="HisKA"/>
    <property type="match status" value="1"/>
</dbReference>
<dbReference type="InterPro" id="IPR018060">
    <property type="entry name" value="HTH_AraC"/>
</dbReference>
<dbReference type="SUPFAM" id="SSF52172">
    <property type="entry name" value="CheY-like"/>
    <property type="match status" value="1"/>
</dbReference>
<keyword evidence="4" id="KW-0808">Transferase</keyword>
<dbReference type="SMART" id="SM00448">
    <property type="entry name" value="REC"/>
    <property type="match status" value="1"/>
</dbReference>
<evidence type="ECO:0000256" key="9">
    <source>
        <dbReference type="PROSITE-ProRule" id="PRU00169"/>
    </source>
</evidence>
<keyword evidence="6" id="KW-0805">Transcription regulation</keyword>
<proteinExistence type="predicted"/>
<keyword evidence="10" id="KW-1133">Transmembrane helix</keyword>
<evidence type="ECO:0000259" key="12">
    <source>
        <dbReference type="PROSITE" id="PS01124"/>
    </source>
</evidence>
<keyword evidence="10" id="KW-0472">Membrane</keyword>
<evidence type="ECO:0000256" key="1">
    <source>
        <dbReference type="ARBA" id="ARBA00000085"/>
    </source>
</evidence>
<dbReference type="SMART" id="SM00342">
    <property type="entry name" value="HTH_ARAC"/>
    <property type="match status" value="1"/>
</dbReference>
<dbReference type="InterPro" id="IPR011006">
    <property type="entry name" value="CheY-like_superfamily"/>
</dbReference>
<reference evidence="15 16" key="1">
    <citation type="submission" date="2019-04" db="EMBL/GenBank/DDBJ databases">
        <authorList>
            <person name="Van Vliet M D."/>
        </authorList>
    </citation>
    <scope>NUCLEOTIDE SEQUENCE [LARGE SCALE GENOMIC DNA]</scope>
    <source>
        <strain evidence="15 16">F21</strain>
    </source>
</reference>
<dbReference type="Gene3D" id="1.10.287.130">
    <property type="match status" value="1"/>
</dbReference>
<keyword evidence="11" id="KW-0732">Signal</keyword>
<dbReference type="SUPFAM" id="SSF55874">
    <property type="entry name" value="ATPase domain of HSP90 chaperone/DNA topoisomerase II/histidine kinase"/>
    <property type="match status" value="1"/>
</dbReference>
<dbReference type="PROSITE" id="PS50110">
    <property type="entry name" value="RESPONSE_REGULATORY"/>
    <property type="match status" value="1"/>
</dbReference>
<dbReference type="PRINTS" id="PR00344">
    <property type="entry name" value="BCTRLSENSOR"/>
</dbReference>
<dbReference type="Gene3D" id="3.30.565.10">
    <property type="entry name" value="Histidine kinase-like ATPase, C-terminal domain"/>
    <property type="match status" value="1"/>
</dbReference>
<evidence type="ECO:0000256" key="2">
    <source>
        <dbReference type="ARBA" id="ARBA00012438"/>
    </source>
</evidence>
<keyword evidence="3 9" id="KW-0597">Phosphoprotein</keyword>
<evidence type="ECO:0000256" key="4">
    <source>
        <dbReference type="ARBA" id="ARBA00022679"/>
    </source>
</evidence>
<comment type="catalytic activity">
    <reaction evidence="1">
        <text>ATP + protein L-histidine = ADP + protein N-phospho-L-histidine.</text>
        <dbReference type="EC" id="2.7.13.3"/>
    </reaction>
</comment>
<dbReference type="PANTHER" id="PTHR43547">
    <property type="entry name" value="TWO-COMPONENT HISTIDINE KINASE"/>
    <property type="match status" value="1"/>
</dbReference>
<dbReference type="InterPro" id="IPR036890">
    <property type="entry name" value="HATPase_C_sf"/>
</dbReference>
<dbReference type="InterPro" id="IPR036097">
    <property type="entry name" value="HisK_dim/P_sf"/>
</dbReference>
<keyword evidence="16" id="KW-1185">Reference proteome</keyword>
<dbReference type="EMBL" id="CAAHFH010000001">
    <property type="protein sequence ID" value="VGO18880.1"/>
    <property type="molecule type" value="Genomic_DNA"/>
</dbReference>
<dbReference type="CDD" id="cd17574">
    <property type="entry name" value="REC_OmpR"/>
    <property type="match status" value="1"/>
</dbReference>
<feature type="chain" id="PRO_5025342872" description="histidine kinase" evidence="11">
    <location>
        <begin position="25"/>
        <end position="1010"/>
    </location>
</feature>
<dbReference type="PROSITE" id="PS50109">
    <property type="entry name" value="HIS_KIN"/>
    <property type="match status" value="1"/>
</dbReference>
<dbReference type="InterPro" id="IPR003661">
    <property type="entry name" value="HisK_dim/P_dom"/>
</dbReference>
<dbReference type="GO" id="GO:0003700">
    <property type="term" value="F:DNA-binding transcription factor activity"/>
    <property type="evidence" value="ECO:0007669"/>
    <property type="project" value="InterPro"/>
</dbReference>
<feature type="transmembrane region" description="Helical" evidence="10">
    <location>
        <begin position="450"/>
        <end position="471"/>
    </location>
</feature>
<dbReference type="InterPro" id="IPR005467">
    <property type="entry name" value="His_kinase_dom"/>
</dbReference>
<dbReference type="RefSeq" id="WP_136060327.1">
    <property type="nucleotide sequence ID" value="NZ_CAAHFH010000001.1"/>
</dbReference>
<dbReference type="InterPro" id="IPR004358">
    <property type="entry name" value="Sig_transdc_His_kin-like_C"/>
</dbReference>